<dbReference type="InterPro" id="IPR002921">
    <property type="entry name" value="Fungal_lipase-type"/>
</dbReference>
<organism evidence="2 3">
    <name type="scientific">Exobacillus caeni</name>
    <dbReference type="NCBI Taxonomy" id="2574798"/>
    <lineage>
        <taxon>Bacteria</taxon>
        <taxon>Bacillati</taxon>
        <taxon>Bacillota</taxon>
        <taxon>Bacilli</taxon>
        <taxon>Bacillales</taxon>
        <taxon>Guptibacillaceae</taxon>
        <taxon>Exobacillus</taxon>
    </lineage>
</organism>
<dbReference type="OrthoDB" id="5522031at2"/>
<dbReference type="Pfam" id="PF01764">
    <property type="entry name" value="Lipase_3"/>
    <property type="match status" value="1"/>
</dbReference>
<accession>A0A5R9F553</accession>
<dbReference type="InterPro" id="IPR051218">
    <property type="entry name" value="Sec_MonoDiacylglyc_Lipase"/>
</dbReference>
<dbReference type="PANTHER" id="PTHR45856:SF24">
    <property type="entry name" value="FUNGAL LIPASE-LIKE DOMAIN-CONTAINING PROTEIN"/>
    <property type="match status" value="1"/>
</dbReference>
<reference evidence="2 3" key="1">
    <citation type="submission" date="2019-04" db="EMBL/GenBank/DDBJ databases">
        <title>Bacillus caeni sp. nov., a bacterium isolated from mangrove sediment.</title>
        <authorList>
            <person name="Huang H."/>
            <person name="Mo K."/>
            <person name="Hu Y."/>
        </authorList>
    </citation>
    <scope>NUCLEOTIDE SEQUENCE [LARGE SCALE GENOMIC DNA]</scope>
    <source>
        <strain evidence="2 3">HB172195</strain>
    </source>
</reference>
<dbReference type="Proteomes" id="UP000308230">
    <property type="component" value="Unassembled WGS sequence"/>
</dbReference>
<evidence type="ECO:0000313" key="2">
    <source>
        <dbReference type="EMBL" id="TLS37530.1"/>
    </source>
</evidence>
<protein>
    <submittedName>
        <fullName evidence="2">Lipase family protein</fullName>
    </submittedName>
</protein>
<dbReference type="AlphaFoldDB" id="A0A5R9F553"/>
<dbReference type="GO" id="GO:0006629">
    <property type="term" value="P:lipid metabolic process"/>
    <property type="evidence" value="ECO:0007669"/>
    <property type="project" value="InterPro"/>
</dbReference>
<evidence type="ECO:0000313" key="3">
    <source>
        <dbReference type="Proteomes" id="UP000308230"/>
    </source>
</evidence>
<dbReference type="SUPFAM" id="SSF53474">
    <property type="entry name" value="alpha/beta-Hydrolases"/>
    <property type="match status" value="1"/>
</dbReference>
<name>A0A5R9F553_9BACL</name>
<dbReference type="CDD" id="cd00519">
    <property type="entry name" value="Lipase_3"/>
    <property type="match status" value="1"/>
</dbReference>
<dbReference type="Gene3D" id="3.40.50.1820">
    <property type="entry name" value="alpha/beta hydrolase"/>
    <property type="match status" value="1"/>
</dbReference>
<feature type="domain" description="Fungal lipase-type" evidence="1">
    <location>
        <begin position="66"/>
        <end position="196"/>
    </location>
</feature>
<gene>
    <name evidence="2" type="ORF">FCL54_10335</name>
</gene>
<dbReference type="PANTHER" id="PTHR45856">
    <property type="entry name" value="ALPHA/BETA-HYDROLASES SUPERFAMILY PROTEIN"/>
    <property type="match status" value="1"/>
</dbReference>
<evidence type="ECO:0000259" key="1">
    <source>
        <dbReference type="Pfam" id="PF01764"/>
    </source>
</evidence>
<dbReference type="RefSeq" id="WP_138126040.1">
    <property type="nucleotide sequence ID" value="NZ_SWLG01000006.1"/>
</dbReference>
<dbReference type="InterPro" id="IPR029058">
    <property type="entry name" value="AB_hydrolase_fold"/>
</dbReference>
<keyword evidence="3" id="KW-1185">Reference proteome</keyword>
<dbReference type="EMBL" id="SWLG01000006">
    <property type="protein sequence ID" value="TLS37530.1"/>
    <property type="molecule type" value="Genomic_DNA"/>
</dbReference>
<comment type="caution">
    <text evidence="2">The sequence shown here is derived from an EMBL/GenBank/DDBJ whole genome shotgun (WGS) entry which is preliminary data.</text>
</comment>
<sequence>MVTVRPLNVELALFLAICCKKTYVQFKNDGIFTVPDGFRLVTPIKAQTGNTPEWFGFVMESDSEVVLAFRGTQTDPDWIADADVGQERFPFTNGAGLTHSGFTSIYKTCREQIFRAFRSVSPFKKLYITGHSLGGALSVLAILDIVSNAHFDFPVMMNFGAPRTGNPRFTTVYDWLVDRSFRVVNTHDIVPMLPPKKIRSLTSDKTWYYSHLKGDHRISIQTGSIRGNHSINTYIKALKHLKETRRL</sequence>
<proteinExistence type="predicted"/>